<dbReference type="Pfam" id="PF22980">
    <property type="entry name" value="Myb_DNA-bind_8"/>
    <property type="match status" value="1"/>
</dbReference>
<gene>
    <name evidence="3" type="ORF">N7532_004672</name>
</gene>
<feature type="region of interest" description="Disordered" evidence="1">
    <location>
        <begin position="56"/>
        <end position="112"/>
    </location>
</feature>
<dbReference type="OrthoDB" id="5421770at2759"/>
<dbReference type="Proteomes" id="UP001149074">
    <property type="component" value="Unassembled WGS sequence"/>
</dbReference>
<dbReference type="EMBL" id="JAPQKI010000004">
    <property type="protein sequence ID" value="KAJ5104143.1"/>
    <property type="molecule type" value="Genomic_DNA"/>
</dbReference>
<dbReference type="GeneID" id="81356145"/>
<proteinExistence type="predicted"/>
<feature type="compositionally biased region" description="Basic and acidic residues" evidence="1">
    <location>
        <begin position="96"/>
        <end position="107"/>
    </location>
</feature>
<evidence type="ECO:0000313" key="4">
    <source>
        <dbReference type="Proteomes" id="UP001149074"/>
    </source>
</evidence>
<reference evidence="3" key="1">
    <citation type="submission" date="2022-11" db="EMBL/GenBank/DDBJ databases">
        <authorList>
            <person name="Petersen C."/>
        </authorList>
    </citation>
    <scope>NUCLEOTIDE SEQUENCE</scope>
    <source>
        <strain evidence="3">IBT 30761</strain>
    </source>
</reference>
<evidence type="ECO:0000256" key="1">
    <source>
        <dbReference type="SAM" id="MobiDB-lite"/>
    </source>
</evidence>
<feature type="compositionally biased region" description="Polar residues" evidence="1">
    <location>
        <begin position="60"/>
        <end position="70"/>
    </location>
</feature>
<comment type="caution">
    <text evidence="3">The sequence shown here is derived from an EMBL/GenBank/DDBJ whole genome shotgun (WGS) entry which is preliminary data.</text>
</comment>
<reference evidence="3" key="2">
    <citation type="journal article" date="2023" name="IMA Fungus">
        <title>Comparative genomic study of the Penicillium genus elucidates a diverse pangenome and 15 lateral gene transfer events.</title>
        <authorList>
            <person name="Petersen C."/>
            <person name="Sorensen T."/>
            <person name="Nielsen M.R."/>
            <person name="Sondergaard T.E."/>
            <person name="Sorensen J.L."/>
            <person name="Fitzpatrick D.A."/>
            <person name="Frisvad J.C."/>
            <person name="Nielsen K.L."/>
        </authorList>
    </citation>
    <scope>NUCLEOTIDE SEQUENCE</scope>
    <source>
        <strain evidence="3">IBT 30761</strain>
    </source>
</reference>
<organism evidence="3 4">
    <name type="scientific">Penicillium argentinense</name>
    <dbReference type="NCBI Taxonomy" id="1131581"/>
    <lineage>
        <taxon>Eukaryota</taxon>
        <taxon>Fungi</taxon>
        <taxon>Dikarya</taxon>
        <taxon>Ascomycota</taxon>
        <taxon>Pezizomycotina</taxon>
        <taxon>Eurotiomycetes</taxon>
        <taxon>Eurotiomycetidae</taxon>
        <taxon>Eurotiales</taxon>
        <taxon>Aspergillaceae</taxon>
        <taxon>Penicillium</taxon>
    </lineage>
</organism>
<name>A0A9W9KFV7_9EURO</name>
<feature type="compositionally biased region" description="Acidic residues" evidence="1">
    <location>
        <begin position="86"/>
        <end position="95"/>
    </location>
</feature>
<dbReference type="AlphaFoldDB" id="A0A9W9KFV7"/>
<keyword evidence="4" id="KW-1185">Reference proteome</keyword>
<evidence type="ECO:0000313" key="3">
    <source>
        <dbReference type="EMBL" id="KAJ5104143.1"/>
    </source>
</evidence>
<accession>A0A9W9KFV7</accession>
<protein>
    <recommendedName>
        <fullName evidence="2">Myb-like DNA-binding domain-containing protein</fullName>
    </recommendedName>
</protein>
<dbReference type="RefSeq" id="XP_056477523.1">
    <property type="nucleotide sequence ID" value="XM_056617166.1"/>
</dbReference>
<evidence type="ECO:0000259" key="2">
    <source>
        <dbReference type="Pfam" id="PF22980"/>
    </source>
</evidence>
<sequence length="123" mass="13551">MPVEFSEDRFLAACLKHLDPSCGKVDLAAVAAALDYGNVKSVANRFNSLKKKHRIRVDSFRSSGPSPNKGSTKRRQTSKVAVKSEDQEDDTGTSEEETKPDGSKEDTNPEELLEQILKEEKGV</sequence>
<feature type="domain" description="Myb-like DNA-binding" evidence="2">
    <location>
        <begin position="9"/>
        <end position="53"/>
    </location>
</feature>
<dbReference type="InterPro" id="IPR054505">
    <property type="entry name" value="Myb_DNA-bind_8"/>
</dbReference>